<reference evidence="2 3" key="1">
    <citation type="submission" date="2014-09" db="EMBL/GenBank/DDBJ databases">
        <title>Whole genome shotgun sequence of Escherichia vulneris NBRC 102420.</title>
        <authorList>
            <person name="Yoshida Y."/>
            <person name="Hosoyama A."/>
            <person name="Tsuchikane K."/>
            <person name="Ohji S."/>
            <person name="Ichikawa N."/>
            <person name="Kimura A."/>
            <person name="Yamazoe A."/>
            <person name="Ezaki T."/>
            <person name="Fujita N."/>
        </authorList>
    </citation>
    <scope>NUCLEOTIDE SEQUENCE [LARGE SCALE GENOMIC DNA]</scope>
    <source>
        <strain evidence="2 3">NBRC 102420</strain>
    </source>
</reference>
<proteinExistence type="predicted"/>
<organism evidence="2 3">
    <name type="scientific">Pseudescherichia vulneris NBRC 102420</name>
    <dbReference type="NCBI Taxonomy" id="1115515"/>
    <lineage>
        <taxon>Bacteria</taxon>
        <taxon>Pseudomonadati</taxon>
        <taxon>Pseudomonadota</taxon>
        <taxon>Gammaproteobacteria</taxon>
        <taxon>Enterobacterales</taxon>
        <taxon>Enterobacteriaceae</taxon>
        <taxon>Pseudescherichia</taxon>
    </lineage>
</organism>
<evidence type="ECO:0000313" key="3">
    <source>
        <dbReference type="Proteomes" id="UP000029462"/>
    </source>
</evidence>
<accession>A0A090VW85</accession>
<keyword evidence="1" id="KW-1133">Transmembrane helix</keyword>
<keyword evidence="1" id="KW-0472">Membrane</keyword>
<sequence>MNFKNKKNTYILSFIICIILGYHFWLFLRPVKIVDVHKDGDVSHILVKSFPLTDEGKINWWLENEKTIKFHYNVPQSESHKSFTIIFWDFGNGYKEKGDESKDDRFCFSDLLPPKNCIDKSKLFYISSGKDTGISFVTDHAIYRIKKDGELVKMNSH</sequence>
<dbReference type="Pfam" id="PF06092">
    <property type="entry name" value="DUF943"/>
    <property type="match status" value="1"/>
</dbReference>
<evidence type="ECO:0000256" key="1">
    <source>
        <dbReference type="SAM" id="Phobius"/>
    </source>
</evidence>
<dbReference type="InterPro" id="IPR010351">
    <property type="entry name" value="DUF943"/>
</dbReference>
<dbReference type="eggNOG" id="ENOG5032WC0">
    <property type="taxonomic scope" value="Bacteria"/>
</dbReference>
<evidence type="ECO:0000313" key="2">
    <source>
        <dbReference type="EMBL" id="GAL59457.1"/>
    </source>
</evidence>
<dbReference type="Proteomes" id="UP000029462">
    <property type="component" value="Unassembled WGS sequence"/>
</dbReference>
<name>A0A090VW85_PSEVU</name>
<gene>
    <name evidence="2" type="ORF">EV102420_18_00350</name>
</gene>
<dbReference type="STRING" id="1115515.EV102420_18_00350"/>
<protein>
    <submittedName>
        <fullName evidence="2">Uncharacterized protein</fullName>
    </submittedName>
</protein>
<dbReference type="RefSeq" id="WP_042393354.1">
    <property type="nucleotide sequence ID" value="NZ_BBMZ01000018.1"/>
</dbReference>
<keyword evidence="3" id="KW-1185">Reference proteome</keyword>
<dbReference type="OrthoDB" id="6519293at2"/>
<comment type="caution">
    <text evidence="2">The sequence shown here is derived from an EMBL/GenBank/DDBJ whole genome shotgun (WGS) entry which is preliminary data.</text>
</comment>
<dbReference type="AlphaFoldDB" id="A0A090VW85"/>
<dbReference type="EMBL" id="BBMZ01000018">
    <property type="protein sequence ID" value="GAL59457.1"/>
    <property type="molecule type" value="Genomic_DNA"/>
</dbReference>
<keyword evidence="1" id="KW-0812">Transmembrane</keyword>
<feature type="transmembrane region" description="Helical" evidence="1">
    <location>
        <begin position="9"/>
        <end position="28"/>
    </location>
</feature>